<dbReference type="Proteomes" id="UP000001861">
    <property type="component" value="Unassembled WGS sequence"/>
</dbReference>
<dbReference type="AlphaFoldDB" id="A8NER3"/>
<reference evidence="3 4" key="1">
    <citation type="journal article" date="2010" name="Proc. Natl. Acad. Sci. U.S.A.">
        <title>Insights into evolution of multicellular fungi from the assembled chromosomes of the mushroom Coprinopsis cinerea (Coprinus cinereus).</title>
        <authorList>
            <person name="Stajich J.E."/>
            <person name="Wilke S.K."/>
            <person name="Ahren D."/>
            <person name="Au C.H."/>
            <person name="Birren B.W."/>
            <person name="Borodovsky M."/>
            <person name="Burns C."/>
            <person name="Canback B."/>
            <person name="Casselton L.A."/>
            <person name="Cheng C.K."/>
            <person name="Deng J."/>
            <person name="Dietrich F.S."/>
            <person name="Fargo D.C."/>
            <person name="Farman M.L."/>
            <person name="Gathman A.C."/>
            <person name="Goldberg J."/>
            <person name="Guigo R."/>
            <person name="Hoegger P.J."/>
            <person name="Hooker J.B."/>
            <person name="Huggins A."/>
            <person name="James T.Y."/>
            <person name="Kamada T."/>
            <person name="Kilaru S."/>
            <person name="Kodira C."/>
            <person name="Kues U."/>
            <person name="Kupfer D."/>
            <person name="Kwan H.S."/>
            <person name="Lomsadze A."/>
            <person name="Li W."/>
            <person name="Lilly W.W."/>
            <person name="Ma L.J."/>
            <person name="Mackey A.J."/>
            <person name="Manning G."/>
            <person name="Martin F."/>
            <person name="Muraguchi H."/>
            <person name="Natvig D.O."/>
            <person name="Palmerini H."/>
            <person name="Ramesh M.A."/>
            <person name="Rehmeyer C.J."/>
            <person name="Roe B.A."/>
            <person name="Shenoy N."/>
            <person name="Stanke M."/>
            <person name="Ter-Hovhannisyan V."/>
            <person name="Tunlid A."/>
            <person name="Velagapudi R."/>
            <person name="Vision T.J."/>
            <person name="Zeng Q."/>
            <person name="Zolan M.E."/>
            <person name="Pukkila P.J."/>
        </authorList>
    </citation>
    <scope>NUCLEOTIDE SEQUENCE [LARGE SCALE GENOMIC DNA]</scope>
    <source>
        <strain evidence="4">Okayama-7 / 130 / ATCC MYA-4618 / FGSC 9003</strain>
    </source>
</reference>
<dbReference type="OMA" id="DAPFNPY"/>
<dbReference type="Gene3D" id="2.60.40.1820">
    <property type="match status" value="1"/>
</dbReference>
<feature type="transmembrane region" description="Helical" evidence="2">
    <location>
        <begin position="167"/>
        <end position="190"/>
    </location>
</feature>
<keyword evidence="2" id="KW-0812">Transmembrane</keyword>
<feature type="compositionally biased region" description="Low complexity" evidence="1">
    <location>
        <begin position="73"/>
        <end position="85"/>
    </location>
</feature>
<dbReference type="EMBL" id="AACS02000002">
    <property type="protein sequence ID" value="EAU88793.2"/>
    <property type="molecule type" value="Genomic_DNA"/>
</dbReference>
<dbReference type="eggNOG" id="ENOG502S1T1">
    <property type="taxonomic scope" value="Eukaryota"/>
</dbReference>
<evidence type="ECO:0000256" key="1">
    <source>
        <dbReference type="SAM" id="MobiDB-lite"/>
    </source>
</evidence>
<comment type="caution">
    <text evidence="3">The sequence shown here is derived from an EMBL/GenBank/DDBJ whole genome shotgun (WGS) entry which is preliminary data.</text>
</comment>
<keyword evidence="4" id="KW-1185">Reference proteome</keyword>
<feature type="region of interest" description="Disordered" evidence="1">
    <location>
        <begin position="19"/>
        <end position="118"/>
    </location>
</feature>
<organism evidence="3 4">
    <name type="scientific">Coprinopsis cinerea (strain Okayama-7 / 130 / ATCC MYA-4618 / FGSC 9003)</name>
    <name type="common">Inky cap fungus</name>
    <name type="synonym">Hormographiella aspergillata</name>
    <dbReference type="NCBI Taxonomy" id="240176"/>
    <lineage>
        <taxon>Eukaryota</taxon>
        <taxon>Fungi</taxon>
        <taxon>Dikarya</taxon>
        <taxon>Basidiomycota</taxon>
        <taxon>Agaricomycotina</taxon>
        <taxon>Agaricomycetes</taxon>
        <taxon>Agaricomycetidae</taxon>
        <taxon>Agaricales</taxon>
        <taxon>Agaricineae</taxon>
        <taxon>Psathyrellaceae</taxon>
        <taxon>Coprinopsis</taxon>
    </lineage>
</organism>
<dbReference type="STRING" id="240176.A8NER3"/>
<evidence type="ECO:0000256" key="2">
    <source>
        <dbReference type="SAM" id="Phobius"/>
    </source>
</evidence>
<keyword evidence="2" id="KW-1133">Transmembrane helix</keyword>
<accession>A8NER3</accession>
<dbReference type="SUPFAM" id="SSF117070">
    <property type="entry name" value="LEA14-like"/>
    <property type="match status" value="1"/>
</dbReference>
<proteinExistence type="predicted"/>
<dbReference type="GeneID" id="6009597"/>
<feature type="compositionally biased region" description="Polar residues" evidence="1">
    <location>
        <begin position="45"/>
        <end position="67"/>
    </location>
</feature>
<dbReference type="KEGG" id="cci:CC1G_01166"/>
<dbReference type="HOGENOM" id="CLU_061023_0_0_1"/>
<evidence type="ECO:0000313" key="3">
    <source>
        <dbReference type="EMBL" id="EAU88793.2"/>
    </source>
</evidence>
<dbReference type="RefSeq" id="XP_001833104.2">
    <property type="nucleotide sequence ID" value="XM_001833052.2"/>
</dbReference>
<dbReference type="VEuPathDB" id="FungiDB:CC1G_01166"/>
<protein>
    <recommendedName>
        <fullName evidence="5">Late embryogenesis abundant protein LEA-2 subgroup domain-containing protein</fullName>
    </recommendedName>
</protein>
<evidence type="ECO:0008006" key="5">
    <source>
        <dbReference type="Google" id="ProtNLM"/>
    </source>
</evidence>
<name>A8NER3_COPC7</name>
<dbReference type="OrthoDB" id="20273at2759"/>
<keyword evidence="2" id="KW-0472">Membrane</keyword>
<gene>
    <name evidence="3" type="ORF">CC1G_01166</name>
</gene>
<dbReference type="InParanoid" id="A8NER3"/>
<sequence>MAPQYTDPYSTNARYYYQNDSFDFNDPTRGGPGTTSAYPHHQPYDSYSGSGPTYDPYSSSNLNNQQYPPADMSQPQHSRSQSQSQRVTYEDGNNAELGRQPSTLRRSSTKRTEPGLAVAPVRKQWNGFEAGEFTPVTPRKKGLKEYRYDTQGNLWTKGSRGRCIGRFLCCTIMITILLVVSIVLALALWIRPPAIDIGDVVTHNTTGSLSSPDGLEINLSVPISVNNPNYFTVAFSLLKVEIFYPINNTPVGGGESRDIVFKSGEETDFTFPFKLSYRTADDPGNRVFVDLGTKCGVGGGRRENISVNYKLTLGIRIMLITISPVIENTFTFQCPQEIVNGASTVITGTTTSSN</sequence>
<evidence type="ECO:0000313" key="4">
    <source>
        <dbReference type="Proteomes" id="UP000001861"/>
    </source>
</evidence>